<reference evidence="10 11" key="1">
    <citation type="submission" date="2019-03" db="EMBL/GenBank/DDBJ databases">
        <title>Genomic Encyclopedia of Archaeal and Bacterial Type Strains, Phase II (KMG-II): from individual species to whole genera.</title>
        <authorList>
            <person name="Goeker M."/>
        </authorList>
    </citation>
    <scope>NUCLEOTIDE SEQUENCE [LARGE SCALE GENOMIC DNA]</scope>
    <source>
        <strain evidence="10 11">DSM 22554</strain>
    </source>
</reference>
<dbReference type="EMBL" id="SMGO01000001">
    <property type="protein sequence ID" value="TCK85338.1"/>
    <property type="molecule type" value="Genomic_DNA"/>
</dbReference>
<dbReference type="PANTHER" id="PTHR30489:SF0">
    <property type="entry name" value="LIPOPROTEIN-RELEASING SYSTEM TRANSMEMBRANE PROTEIN LOLE"/>
    <property type="match status" value="1"/>
</dbReference>
<evidence type="ECO:0000256" key="6">
    <source>
        <dbReference type="ARBA" id="ARBA00023136"/>
    </source>
</evidence>
<evidence type="ECO:0000256" key="2">
    <source>
        <dbReference type="ARBA" id="ARBA00005236"/>
    </source>
</evidence>
<feature type="transmembrane region" description="Helical" evidence="7">
    <location>
        <begin position="22"/>
        <end position="45"/>
    </location>
</feature>
<dbReference type="InterPro" id="IPR025857">
    <property type="entry name" value="MacB_PCD"/>
</dbReference>
<evidence type="ECO:0000256" key="1">
    <source>
        <dbReference type="ARBA" id="ARBA00004651"/>
    </source>
</evidence>
<evidence type="ECO:0000259" key="8">
    <source>
        <dbReference type="Pfam" id="PF02687"/>
    </source>
</evidence>
<accession>A0A4R1M0C8</accession>
<keyword evidence="10" id="KW-0449">Lipoprotein</keyword>
<sequence>MNFPLFLAKRITTKSNRTFSKLIVRVAIAGIMLGLTIMILAIAVLRGFKSEVIEKQRGFSGDIVLFQFDLNPAYDNTPFLLNDSIREKLSAIPFVKTIQPFATKPGIIKANEEIEGVVLKGIDKTYNQEFIASILTEGKPIDFSDEENVNSQILISNYLANRLNLKLGDDFLMYFIQEPLRKRKFTIVGIFNQGAEEIDKTFVIGNLGLIQRLNDWGADTVGGYEVMLNSFSSLNESKTQINDALPIELRSLSVVEYYPEVFQWLDLLDVNTEVILFLMVLVAVINMISALLIMILERTQMIGILKALGFSNGGIRRVFLYNATYLIGYGLLLGNLMGLGFCLIQSQTKFIKLDQASYYVDHVPISIGFSDIIFLNLGTLVVCLLVLLIPSGLVSRISPVKAIGFK</sequence>
<dbReference type="Proteomes" id="UP000294616">
    <property type="component" value="Unassembled WGS sequence"/>
</dbReference>
<evidence type="ECO:0000259" key="9">
    <source>
        <dbReference type="Pfam" id="PF12704"/>
    </source>
</evidence>
<name>A0A4R1M0C8_9SPHI</name>
<evidence type="ECO:0000256" key="4">
    <source>
        <dbReference type="ARBA" id="ARBA00022692"/>
    </source>
</evidence>
<keyword evidence="6 7" id="KW-0472">Membrane</keyword>
<keyword evidence="5 7" id="KW-1133">Transmembrane helix</keyword>
<dbReference type="Pfam" id="PF02687">
    <property type="entry name" value="FtsX"/>
    <property type="match status" value="1"/>
</dbReference>
<dbReference type="GO" id="GO:0044874">
    <property type="term" value="P:lipoprotein localization to outer membrane"/>
    <property type="evidence" value="ECO:0007669"/>
    <property type="project" value="TreeGrafter"/>
</dbReference>
<evidence type="ECO:0000313" key="10">
    <source>
        <dbReference type="EMBL" id="TCK85338.1"/>
    </source>
</evidence>
<dbReference type="GO" id="GO:0098797">
    <property type="term" value="C:plasma membrane protein complex"/>
    <property type="evidence" value="ECO:0007669"/>
    <property type="project" value="TreeGrafter"/>
</dbReference>
<dbReference type="RefSeq" id="WP_132221459.1">
    <property type="nucleotide sequence ID" value="NZ_SMGO01000001.1"/>
</dbReference>
<organism evidence="10 11">
    <name type="scientific">Albibacterium bauzanense</name>
    <dbReference type="NCBI Taxonomy" id="653929"/>
    <lineage>
        <taxon>Bacteria</taxon>
        <taxon>Pseudomonadati</taxon>
        <taxon>Bacteroidota</taxon>
        <taxon>Sphingobacteriia</taxon>
        <taxon>Sphingobacteriales</taxon>
        <taxon>Sphingobacteriaceae</taxon>
        <taxon>Albibacterium</taxon>
    </lineage>
</organism>
<feature type="transmembrane region" description="Helical" evidence="7">
    <location>
        <begin position="274"/>
        <end position="297"/>
    </location>
</feature>
<feature type="transmembrane region" description="Helical" evidence="7">
    <location>
        <begin position="366"/>
        <end position="389"/>
    </location>
</feature>
<dbReference type="AlphaFoldDB" id="A0A4R1M0C8"/>
<feature type="domain" description="ABC3 transporter permease C-terminal" evidence="8">
    <location>
        <begin position="274"/>
        <end position="399"/>
    </location>
</feature>
<feature type="domain" description="MacB-like periplasmic core" evidence="9">
    <location>
        <begin position="27"/>
        <end position="242"/>
    </location>
</feature>
<evidence type="ECO:0000256" key="5">
    <source>
        <dbReference type="ARBA" id="ARBA00022989"/>
    </source>
</evidence>
<dbReference type="PANTHER" id="PTHR30489">
    <property type="entry name" value="LIPOPROTEIN-RELEASING SYSTEM TRANSMEMBRANE PROTEIN LOLE"/>
    <property type="match status" value="1"/>
</dbReference>
<comment type="similarity">
    <text evidence="2">Belongs to the ABC-4 integral membrane protein family. LolC/E subfamily.</text>
</comment>
<evidence type="ECO:0000256" key="3">
    <source>
        <dbReference type="ARBA" id="ARBA00022475"/>
    </source>
</evidence>
<feature type="transmembrane region" description="Helical" evidence="7">
    <location>
        <begin position="318"/>
        <end position="346"/>
    </location>
</feature>
<gene>
    <name evidence="10" type="ORF">C8N28_0644</name>
</gene>
<keyword evidence="3" id="KW-1003">Cell membrane</keyword>
<dbReference type="InterPro" id="IPR051447">
    <property type="entry name" value="Lipoprotein-release_system"/>
</dbReference>
<proteinExistence type="inferred from homology"/>
<protein>
    <submittedName>
        <fullName evidence="10">Lipoprotein-releasing system permease protein</fullName>
    </submittedName>
</protein>
<keyword evidence="11" id="KW-1185">Reference proteome</keyword>
<dbReference type="Pfam" id="PF12704">
    <property type="entry name" value="MacB_PCD"/>
    <property type="match status" value="1"/>
</dbReference>
<comment type="caution">
    <text evidence="10">The sequence shown here is derived from an EMBL/GenBank/DDBJ whole genome shotgun (WGS) entry which is preliminary data.</text>
</comment>
<keyword evidence="4 7" id="KW-0812">Transmembrane</keyword>
<evidence type="ECO:0000313" key="11">
    <source>
        <dbReference type="Proteomes" id="UP000294616"/>
    </source>
</evidence>
<dbReference type="OrthoDB" id="1522670at2"/>
<comment type="subcellular location">
    <subcellularLocation>
        <location evidence="1">Cell membrane</location>
        <topology evidence="1">Multi-pass membrane protein</topology>
    </subcellularLocation>
</comment>
<dbReference type="InterPro" id="IPR003838">
    <property type="entry name" value="ABC3_permease_C"/>
</dbReference>
<evidence type="ECO:0000256" key="7">
    <source>
        <dbReference type="SAM" id="Phobius"/>
    </source>
</evidence>